<evidence type="ECO:0000259" key="1">
    <source>
        <dbReference type="PROSITE" id="PS51340"/>
    </source>
</evidence>
<name>A0ABX0KDK9_9PROT</name>
<dbReference type="PROSITE" id="PS51340">
    <property type="entry name" value="MOSC"/>
    <property type="match status" value="1"/>
</dbReference>
<evidence type="ECO:0000313" key="2">
    <source>
        <dbReference type="EMBL" id="NHO33554.1"/>
    </source>
</evidence>
<keyword evidence="3" id="KW-1185">Reference proteome</keyword>
<evidence type="ECO:0000313" key="3">
    <source>
        <dbReference type="Proteomes" id="UP000615326"/>
    </source>
</evidence>
<dbReference type="InterPro" id="IPR011037">
    <property type="entry name" value="Pyrv_Knase-like_insert_dom_sf"/>
</dbReference>
<dbReference type="Pfam" id="PF03476">
    <property type="entry name" value="MOSC_N"/>
    <property type="match status" value="1"/>
</dbReference>
<dbReference type="PANTHER" id="PTHR14237:SF19">
    <property type="entry name" value="MITOCHONDRIAL AMIDOXIME REDUCING COMPONENT 1"/>
    <property type="match status" value="1"/>
</dbReference>
<accession>A0ABX0KDK9</accession>
<dbReference type="EMBL" id="WOSW01000031">
    <property type="protein sequence ID" value="NHO33554.1"/>
    <property type="molecule type" value="Genomic_DNA"/>
</dbReference>
<dbReference type="Pfam" id="PF03473">
    <property type="entry name" value="MOSC"/>
    <property type="match status" value="1"/>
</dbReference>
<dbReference type="InterPro" id="IPR005302">
    <property type="entry name" value="MoCF_Sase_C"/>
</dbReference>
<feature type="domain" description="MOSC" evidence="1">
    <location>
        <begin position="116"/>
        <end position="262"/>
    </location>
</feature>
<gene>
    <name evidence="2" type="ORF">GOB84_13500</name>
</gene>
<dbReference type="Proteomes" id="UP000615326">
    <property type="component" value="Unassembled WGS sequence"/>
</dbReference>
<dbReference type="PANTHER" id="PTHR14237">
    <property type="entry name" value="MOLYBDOPTERIN COFACTOR SULFURASE MOSC"/>
    <property type="match status" value="1"/>
</dbReference>
<proteinExistence type="predicted"/>
<reference evidence="2 3" key="1">
    <citation type="journal article" date="2020" name="Int. J. Syst. Evol. Microbiol.">
        <title>Novel acetic acid bacteria from cider fermentations: Acetobacter conturbans sp. nov. and Acetobacter fallax sp. nov.</title>
        <authorList>
            <person name="Sombolestani A.S."/>
            <person name="Cleenwerck I."/>
            <person name="Cnockaert M."/>
            <person name="Borremans W."/>
            <person name="Wieme A.D."/>
            <person name="De Vuyst L."/>
            <person name="Vandamme P."/>
        </authorList>
    </citation>
    <scope>NUCLEOTIDE SEQUENCE [LARGE SCALE GENOMIC DNA]</scope>
    <source>
        <strain evidence="2 3">LMG 1637</strain>
    </source>
</reference>
<dbReference type="SUPFAM" id="SSF141673">
    <property type="entry name" value="MOSC N-terminal domain-like"/>
    <property type="match status" value="1"/>
</dbReference>
<dbReference type="SUPFAM" id="SSF50800">
    <property type="entry name" value="PK beta-barrel domain-like"/>
    <property type="match status" value="1"/>
</dbReference>
<organism evidence="2 3">
    <name type="scientific">Acetobacter fallax</name>
    <dbReference type="NCBI Taxonomy" id="1737473"/>
    <lineage>
        <taxon>Bacteria</taxon>
        <taxon>Pseudomonadati</taxon>
        <taxon>Pseudomonadota</taxon>
        <taxon>Alphaproteobacteria</taxon>
        <taxon>Acetobacterales</taxon>
        <taxon>Acetobacteraceae</taxon>
        <taxon>Acetobacter</taxon>
    </lineage>
</organism>
<protein>
    <submittedName>
        <fullName evidence="2">MOSC domain-containing protein</fullName>
    </submittedName>
</protein>
<dbReference type="RefSeq" id="WP_173578067.1">
    <property type="nucleotide sequence ID" value="NZ_WOSW01000031.1"/>
</dbReference>
<dbReference type="InterPro" id="IPR005303">
    <property type="entry name" value="MOCOS_middle"/>
</dbReference>
<sequence length="267" mass="29394">MLQVASVHIYPVKSLHGISPERITFDPWGPRGDRRWLVITPDGDFITQRNAPVMATIAITPTKTGLVLHHTSASDHAVPFPSQSVRTVQVWGDSLSGADAGNETADWLSAVIGRPCRLVHMVSPETERRRNWNGQDYHVSFADEFPGLLCTSASLTDLNTRLANPVPMTRFRPNLVIEGTAPWEEDTWSRLKIGAAELHLVKPCSRCVVTTTDQDAGTIPEPGQPLKELAEFRRQPGGIMFGQNILVKTPGPIRIGDSVEILERVPS</sequence>
<comment type="caution">
    <text evidence="2">The sequence shown here is derived from an EMBL/GenBank/DDBJ whole genome shotgun (WGS) entry which is preliminary data.</text>
</comment>